<accession>A0A2A9PPB5</accession>
<reference evidence="2 3" key="2">
    <citation type="journal article" date="2017" name="Sci. Rep.">
        <title>Ant-infecting Ophiocordyceps genomes reveal a high diversity of potential behavioral manipulation genes and a possible major role for enterotoxins.</title>
        <authorList>
            <person name="de Bekker C."/>
            <person name="Ohm R.A."/>
            <person name="Evans H.C."/>
            <person name="Brachmann A."/>
            <person name="Hughes D.P."/>
        </authorList>
    </citation>
    <scope>NUCLEOTIDE SEQUENCE [LARGE SCALE GENOMIC DNA]</scope>
    <source>
        <strain evidence="2 3">SC16a</strain>
    </source>
</reference>
<evidence type="ECO:0000313" key="2">
    <source>
        <dbReference type="EMBL" id="PFH63084.1"/>
    </source>
</evidence>
<proteinExistence type="predicted"/>
<sequence length="229" mass="25971">MLPGFQDQVCDLYHYISANSYFRRSNLSSACWRSGTNMGCAGFPRKARVPSRSSGMGHQRSRKTSLPLAIRPYGKTMHIQFKYHQLTDDMRAWLGTIHQSQQPATPQLDTSAGSGESNLTTPQPSLTNCLWINTYESNEQSAGNDETFFLLAEPELLFLHHQQHPEPGLNPSHIVGNKRRQKGRLHSTTYTFKAAGRETMHDRLFQMTRELEALWQVPSRHDGVQDAIS</sequence>
<name>A0A2A9PPB5_OPHUN</name>
<dbReference type="Proteomes" id="UP000037136">
    <property type="component" value="Unassembled WGS sequence"/>
</dbReference>
<feature type="region of interest" description="Disordered" evidence="1">
    <location>
        <begin position="99"/>
        <end position="122"/>
    </location>
</feature>
<reference evidence="2 3" key="1">
    <citation type="journal article" date="2015" name="BMC Genomics">
        <title>Gene expression during zombie ant biting behavior reflects the complexity underlying fungal parasitic behavioral manipulation.</title>
        <authorList>
            <person name="de Bekker C."/>
            <person name="Ohm R.A."/>
            <person name="Loreto R.G."/>
            <person name="Sebastian A."/>
            <person name="Albert I."/>
            <person name="Merrow M."/>
            <person name="Brachmann A."/>
            <person name="Hughes D.P."/>
        </authorList>
    </citation>
    <scope>NUCLEOTIDE SEQUENCE [LARGE SCALE GENOMIC DNA]</scope>
    <source>
        <strain evidence="2 3">SC16a</strain>
    </source>
</reference>
<keyword evidence="3" id="KW-1185">Reference proteome</keyword>
<organism evidence="2 3">
    <name type="scientific">Ophiocordyceps unilateralis</name>
    <name type="common">Zombie-ant fungus</name>
    <name type="synonym">Torrubia unilateralis</name>
    <dbReference type="NCBI Taxonomy" id="268505"/>
    <lineage>
        <taxon>Eukaryota</taxon>
        <taxon>Fungi</taxon>
        <taxon>Dikarya</taxon>
        <taxon>Ascomycota</taxon>
        <taxon>Pezizomycotina</taxon>
        <taxon>Sordariomycetes</taxon>
        <taxon>Hypocreomycetidae</taxon>
        <taxon>Hypocreales</taxon>
        <taxon>Ophiocordycipitaceae</taxon>
        <taxon>Ophiocordyceps</taxon>
    </lineage>
</organism>
<feature type="region of interest" description="Disordered" evidence="1">
    <location>
        <begin position="43"/>
        <end position="64"/>
    </location>
</feature>
<gene>
    <name evidence="2" type="ORF">XA68_18221</name>
</gene>
<evidence type="ECO:0000313" key="3">
    <source>
        <dbReference type="Proteomes" id="UP000037136"/>
    </source>
</evidence>
<protein>
    <submittedName>
        <fullName evidence="2">Uncharacterized protein</fullName>
    </submittedName>
</protein>
<evidence type="ECO:0000256" key="1">
    <source>
        <dbReference type="SAM" id="MobiDB-lite"/>
    </source>
</evidence>
<comment type="caution">
    <text evidence="2">The sequence shown here is derived from an EMBL/GenBank/DDBJ whole genome shotgun (WGS) entry which is preliminary data.</text>
</comment>
<dbReference type="AlphaFoldDB" id="A0A2A9PPB5"/>
<dbReference type="EMBL" id="LAZP02000009">
    <property type="protein sequence ID" value="PFH63084.1"/>
    <property type="molecule type" value="Genomic_DNA"/>
</dbReference>